<dbReference type="Proteomes" id="UP001177023">
    <property type="component" value="Unassembled WGS sequence"/>
</dbReference>
<evidence type="ECO:0000313" key="5">
    <source>
        <dbReference type="EMBL" id="CAJ0582660.1"/>
    </source>
</evidence>
<proteinExistence type="predicted"/>
<dbReference type="InterPro" id="IPR020471">
    <property type="entry name" value="AKR"/>
</dbReference>
<evidence type="ECO:0000313" key="6">
    <source>
        <dbReference type="Proteomes" id="UP001177023"/>
    </source>
</evidence>
<evidence type="ECO:0000256" key="1">
    <source>
        <dbReference type="PIRSR" id="PIRSR000097-1"/>
    </source>
</evidence>
<dbReference type="PIRSF" id="PIRSF000097">
    <property type="entry name" value="AKR"/>
    <property type="match status" value="1"/>
</dbReference>
<protein>
    <recommendedName>
        <fullName evidence="4">NADP-dependent oxidoreductase domain-containing protein</fullName>
    </recommendedName>
</protein>
<dbReference type="InterPro" id="IPR036812">
    <property type="entry name" value="NAD(P)_OxRdtase_dom_sf"/>
</dbReference>
<evidence type="ECO:0000259" key="4">
    <source>
        <dbReference type="Pfam" id="PF00248"/>
    </source>
</evidence>
<keyword evidence="6" id="KW-1185">Reference proteome</keyword>
<dbReference type="SUPFAM" id="SSF51430">
    <property type="entry name" value="NAD(P)-linked oxidoreductase"/>
    <property type="match status" value="1"/>
</dbReference>
<feature type="non-terminal residue" evidence="5">
    <location>
        <position position="1"/>
    </location>
</feature>
<dbReference type="Gene3D" id="3.20.20.100">
    <property type="entry name" value="NADP-dependent oxidoreductase domain"/>
    <property type="match status" value="1"/>
</dbReference>
<dbReference type="InterPro" id="IPR023210">
    <property type="entry name" value="NADP_OxRdtase_dom"/>
</dbReference>
<dbReference type="PANTHER" id="PTHR11732">
    <property type="entry name" value="ALDO/KETO REDUCTASE"/>
    <property type="match status" value="1"/>
</dbReference>
<comment type="caution">
    <text evidence="5">The sequence shown here is derived from an EMBL/GenBank/DDBJ whole genome shotgun (WGS) entry which is preliminary data.</text>
</comment>
<dbReference type="PROSITE" id="PS00798">
    <property type="entry name" value="ALDOKETO_REDUCTASE_1"/>
    <property type="match status" value="1"/>
</dbReference>
<feature type="active site" description="Proton donor" evidence="1">
    <location>
        <position position="49"/>
    </location>
</feature>
<dbReference type="InterPro" id="IPR018170">
    <property type="entry name" value="Aldo/ket_reductase_CS"/>
</dbReference>
<reference evidence="5" key="1">
    <citation type="submission" date="2023-06" db="EMBL/GenBank/DDBJ databases">
        <authorList>
            <person name="Delattre M."/>
        </authorList>
    </citation>
    <scope>NUCLEOTIDE SEQUENCE</scope>
    <source>
        <strain evidence="5">AF72</strain>
    </source>
</reference>
<dbReference type="PRINTS" id="PR00069">
    <property type="entry name" value="ALDKETRDTASE"/>
</dbReference>
<feature type="domain" description="NADP-dependent oxidoreductase" evidence="4">
    <location>
        <begin position="15"/>
        <end position="295"/>
    </location>
</feature>
<dbReference type="EMBL" id="CATQJA010002664">
    <property type="protein sequence ID" value="CAJ0582660.1"/>
    <property type="molecule type" value="Genomic_DNA"/>
</dbReference>
<name>A0AA36DAF5_9BILA</name>
<dbReference type="AlphaFoldDB" id="A0AA36DAF5"/>
<dbReference type="Pfam" id="PF00248">
    <property type="entry name" value="Aldo_ket_red"/>
    <property type="match status" value="1"/>
</dbReference>
<evidence type="ECO:0000256" key="2">
    <source>
        <dbReference type="PIRSR" id="PIRSR000097-2"/>
    </source>
</evidence>
<organism evidence="5 6">
    <name type="scientific">Mesorhabditis spiculigera</name>
    <dbReference type="NCBI Taxonomy" id="96644"/>
    <lineage>
        <taxon>Eukaryota</taxon>
        <taxon>Metazoa</taxon>
        <taxon>Ecdysozoa</taxon>
        <taxon>Nematoda</taxon>
        <taxon>Chromadorea</taxon>
        <taxon>Rhabditida</taxon>
        <taxon>Rhabditina</taxon>
        <taxon>Rhabditomorpha</taxon>
        <taxon>Rhabditoidea</taxon>
        <taxon>Rhabditidae</taxon>
        <taxon>Mesorhabditinae</taxon>
        <taxon>Mesorhabditis</taxon>
    </lineage>
</organism>
<gene>
    <name evidence="5" type="ORF">MSPICULIGERA_LOCUS20790</name>
</gene>
<dbReference type="FunFam" id="3.20.20.100:FF:000029">
    <property type="entry name" value="Aldo-keto reductase"/>
    <property type="match status" value="1"/>
</dbReference>
<accession>A0AA36DAF5</accession>
<evidence type="ECO:0000256" key="3">
    <source>
        <dbReference type="PIRSR" id="PIRSR000097-3"/>
    </source>
</evidence>
<feature type="site" description="Lowers pKa of active site Tyr" evidence="3">
    <location>
        <position position="78"/>
    </location>
</feature>
<dbReference type="GO" id="GO:0016491">
    <property type="term" value="F:oxidoreductase activity"/>
    <property type="evidence" value="ECO:0007669"/>
    <property type="project" value="InterPro"/>
</dbReference>
<sequence>MEYVTLTTGAKMPLLGYGTWQAKDETELSAGLRAALDYGYRLIDTAYLYGNEHIIGNVLKEYFDAGKLKREDIFVTTKLPFTAHHPTDVDEVVTHQLKALQLDYVDLYLMHSPCPFKKQIDSFAAQAVDGQMVAEDVPHIDTWREFERLFKEGKLRAIGLSNFNDDQVKDLYEKAEIKPHNLQVEAHIYWPQYELADLCKKLHISFTAYAPIGSPGRKAARPDGNWPEGDPLVEPVVQEIAKKHGKTPAQVLLRHLVQRGISAIPKSVRPDRIRENFDIFDFKLSSEEVHELEAIKTRVRLFVFDFGRGHRYFPHKDLA</sequence>
<feature type="binding site" evidence="2">
    <location>
        <position position="111"/>
    </location>
    <ligand>
        <name>substrate</name>
    </ligand>
</feature>